<feature type="transmembrane region" description="Helical" evidence="1">
    <location>
        <begin position="15"/>
        <end position="35"/>
    </location>
</feature>
<proteinExistence type="predicted"/>
<gene>
    <name evidence="3" type="ORF">PVAP13_7KG077909</name>
</gene>
<comment type="caution">
    <text evidence="3">The sequence shown here is derived from an EMBL/GenBank/DDBJ whole genome shotgun (WGS) entry which is preliminary data.</text>
</comment>
<keyword evidence="1" id="KW-0472">Membrane</keyword>
<evidence type="ECO:0000313" key="4">
    <source>
        <dbReference type="Proteomes" id="UP000823388"/>
    </source>
</evidence>
<evidence type="ECO:0000313" key="3">
    <source>
        <dbReference type="EMBL" id="KAG2570649.1"/>
    </source>
</evidence>
<keyword evidence="4" id="KW-1185">Reference proteome</keyword>
<feature type="domain" description="DUF4220" evidence="2">
    <location>
        <begin position="49"/>
        <end position="273"/>
    </location>
</feature>
<dbReference type="Proteomes" id="UP000823388">
    <property type="component" value="Chromosome 7K"/>
</dbReference>
<keyword evidence="1" id="KW-0812">Transmembrane</keyword>
<feature type="transmembrane region" description="Helical" evidence="1">
    <location>
        <begin position="47"/>
        <end position="70"/>
    </location>
</feature>
<sequence length="274" mass="31672">MGFSEAVQWWEDWQLRFLVLTSLFIQYFLFVAALLRKRRIPHWFRSLIWLAYLGCDAVVIYALATLFNLHKDEVAMDTHIDTLWAPILLMHLGGQDGITAYSIEDNDNWRRHLLISVSQITVAIYVFRKSWWSDDRRLLQAAILLFVLGILKCLEKPWALKNATVTTIMTTPDSRLEATLDKDMVRKDILSLDKYVQEAAKSVQDLADTLLAEDFKDKLGDEPYHLFVDVGHPYFVRLKNLQETMAPSGAREAAHGLVRSSLSKAFDRLYTKLH</sequence>
<dbReference type="InterPro" id="IPR025315">
    <property type="entry name" value="DUF4220"/>
</dbReference>
<dbReference type="PANTHER" id="PTHR31325">
    <property type="entry name" value="OS01G0798800 PROTEIN-RELATED"/>
    <property type="match status" value="1"/>
</dbReference>
<evidence type="ECO:0000259" key="2">
    <source>
        <dbReference type="Pfam" id="PF13968"/>
    </source>
</evidence>
<reference evidence="3" key="1">
    <citation type="submission" date="2020-05" db="EMBL/GenBank/DDBJ databases">
        <title>WGS assembly of Panicum virgatum.</title>
        <authorList>
            <person name="Lovell J.T."/>
            <person name="Jenkins J."/>
            <person name="Shu S."/>
            <person name="Juenger T.E."/>
            <person name="Schmutz J."/>
        </authorList>
    </citation>
    <scope>NUCLEOTIDE SEQUENCE</scope>
    <source>
        <strain evidence="3">AP13</strain>
    </source>
</reference>
<dbReference type="Pfam" id="PF13968">
    <property type="entry name" value="DUF4220"/>
    <property type="match status" value="1"/>
</dbReference>
<organism evidence="3 4">
    <name type="scientific">Panicum virgatum</name>
    <name type="common">Blackwell switchgrass</name>
    <dbReference type="NCBI Taxonomy" id="38727"/>
    <lineage>
        <taxon>Eukaryota</taxon>
        <taxon>Viridiplantae</taxon>
        <taxon>Streptophyta</taxon>
        <taxon>Embryophyta</taxon>
        <taxon>Tracheophyta</taxon>
        <taxon>Spermatophyta</taxon>
        <taxon>Magnoliopsida</taxon>
        <taxon>Liliopsida</taxon>
        <taxon>Poales</taxon>
        <taxon>Poaceae</taxon>
        <taxon>PACMAD clade</taxon>
        <taxon>Panicoideae</taxon>
        <taxon>Panicodae</taxon>
        <taxon>Paniceae</taxon>
        <taxon>Panicinae</taxon>
        <taxon>Panicum</taxon>
        <taxon>Panicum sect. Hiantes</taxon>
    </lineage>
</organism>
<feature type="transmembrane region" description="Helical" evidence="1">
    <location>
        <begin position="138"/>
        <end position="154"/>
    </location>
</feature>
<dbReference type="EMBL" id="CM029049">
    <property type="protein sequence ID" value="KAG2570649.1"/>
    <property type="molecule type" value="Genomic_DNA"/>
</dbReference>
<protein>
    <recommendedName>
        <fullName evidence="2">DUF4220 domain-containing protein</fullName>
    </recommendedName>
</protein>
<dbReference type="AlphaFoldDB" id="A0A8T0QCU5"/>
<accession>A0A8T0QCU5</accession>
<name>A0A8T0QCU5_PANVG</name>
<evidence type="ECO:0000256" key="1">
    <source>
        <dbReference type="SAM" id="Phobius"/>
    </source>
</evidence>
<keyword evidence="1" id="KW-1133">Transmembrane helix</keyword>